<evidence type="ECO:0000313" key="1">
    <source>
        <dbReference type="EMBL" id="KAJ9069380.1"/>
    </source>
</evidence>
<reference evidence="1" key="1">
    <citation type="submission" date="2022-04" db="EMBL/GenBank/DDBJ databases">
        <title>Genome of the entomopathogenic fungus Entomophthora muscae.</title>
        <authorList>
            <person name="Elya C."/>
            <person name="Lovett B.R."/>
            <person name="Lee E."/>
            <person name="Macias A.M."/>
            <person name="Hajek A.E."/>
            <person name="De Bivort B.L."/>
            <person name="Kasson M.T."/>
            <person name="De Fine Licht H.H."/>
            <person name="Stajich J.E."/>
        </authorList>
    </citation>
    <scope>NUCLEOTIDE SEQUENCE</scope>
    <source>
        <strain evidence="1">Berkeley</strain>
    </source>
</reference>
<name>A0ACC2T481_9FUNG</name>
<comment type="caution">
    <text evidence="1">The sequence shown here is derived from an EMBL/GenBank/DDBJ whole genome shotgun (WGS) entry which is preliminary data.</text>
</comment>
<evidence type="ECO:0000313" key="2">
    <source>
        <dbReference type="Proteomes" id="UP001165960"/>
    </source>
</evidence>
<dbReference type="Proteomes" id="UP001165960">
    <property type="component" value="Unassembled WGS sequence"/>
</dbReference>
<sequence>MLLCPDSVAALAFVRPEQTGLGFEVLLEDAYIKKHSTIFTGYLDYFERQWVDKKVTAWRGKSGATAPWNCQGACLKGEMKPTSSLEVWHKHLKVKFWINFQGSNQWGVPENSRADSLQAQQQEPTTRLGLTLQYKITIFQGLPKLCLQAP</sequence>
<proteinExistence type="predicted"/>
<protein>
    <submittedName>
        <fullName evidence="1">Uncharacterized protein</fullName>
    </submittedName>
</protein>
<keyword evidence="2" id="KW-1185">Reference proteome</keyword>
<organism evidence="1 2">
    <name type="scientific">Entomophthora muscae</name>
    <dbReference type="NCBI Taxonomy" id="34485"/>
    <lineage>
        <taxon>Eukaryota</taxon>
        <taxon>Fungi</taxon>
        <taxon>Fungi incertae sedis</taxon>
        <taxon>Zoopagomycota</taxon>
        <taxon>Entomophthoromycotina</taxon>
        <taxon>Entomophthoromycetes</taxon>
        <taxon>Entomophthorales</taxon>
        <taxon>Entomophthoraceae</taxon>
        <taxon>Entomophthora</taxon>
    </lineage>
</organism>
<accession>A0ACC2T481</accession>
<dbReference type="EMBL" id="QTSX02003635">
    <property type="protein sequence ID" value="KAJ9069380.1"/>
    <property type="molecule type" value="Genomic_DNA"/>
</dbReference>
<gene>
    <name evidence="1" type="ORF">DSO57_1019053</name>
</gene>